<keyword evidence="4" id="KW-0804">Transcription</keyword>
<evidence type="ECO:0000256" key="4">
    <source>
        <dbReference type="ARBA" id="ARBA00023163"/>
    </source>
</evidence>
<organism evidence="7 8">
    <name type="scientific">Nonomuraea guangzhouensis</name>
    <dbReference type="NCBI Taxonomy" id="1291555"/>
    <lineage>
        <taxon>Bacteria</taxon>
        <taxon>Bacillati</taxon>
        <taxon>Actinomycetota</taxon>
        <taxon>Actinomycetes</taxon>
        <taxon>Streptosporangiales</taxon>
        <taxon>Streptosporangiaceae</taxon>
        <taxon>Nonomuraea</taxon>
    </lineage>
</organism>
<dbReference type="PANTHER" id="PTHR30346:SF0">
    <property type="entry name" value="HCA OPERON TRANSCRIPTIONAL ACTIVATOR HCAR"/>
    <property type="match status" value="1"/>
</dbReference>
<comment type="caution">
    <text evidence="7">The sequence shown here is derived from an EMBL/GenBank/DDBJ whole genome shotgun (WGS) entry which is preliminary data.</text>
</comment>
<dbReference type="InterPro" id="IPR005119">
    <property type="entry name" value="LysR_subst-bd"/>
</dbReference>
<evidence type="ECO:0000256" key="3">
    <source>
        <dbReference type="ARBA" id="ARBA00023125"/>
    </source>
</evidence>
<reference evidence="8" key="1">
    <citation type="journal article" date="2019" name="Int. J. Syst. Evol. Microbiol.">
        <title>The Global Catalogue of Microorganisms (GCM) 10K type strain sequencing project: providing services to taxonomists for standard genome sequencing and annotation.</title>
        <authorList>
            <consortium name="The Broad Institute Genomics Platform"/>
            <consortium name="The Broad Institute Genome Sequencing Center for Infectious Disease"/>
            <person name="Wu L."/>
            <person name="Ma J."/>
        </authorList>
    </citation>
    <scope>NUCLEOTIDE SEQUENCE [LARGE SCALE GENOMIC DNA]</scope>
    <source>
        <strain evidence="8">CGMCC 1.15399</strain>
    </source>
</reference>
<evidence type="ECO:0000256" key="1">
    <source>
        <dbReference type="ARBA" id="ARBA00009437"/>
    </source>
</evidence>
<dbReference type="RefSeq" id="WP_219537300.1">
    <property type="nucleotide sequence ID" value="NZ_JAHKRM010000036.1"/>
</dbReference>
<keyword evidence="8" id="KW-1185">Reference proteome</keyword>
<dbReference type="EMBL" id="JBHUCM010000030">
    <property type="protein sequence ID" value="MFD1541795.1"/>
    <property type="molecule type" value="Genomic_DNA"/>
</dbReference>
<dbReference type="Pfam" id="PF00126">
    <property type="entry name" value="HTH_1"/>
    <property type="match status" value="1"/>
</dbReference>
<feature type="domain" description="HTH lysR-type" evidence="6">
    <location>
        <begin position="4"/>
        <end position="61"/>
    </location>
</feature>
<accession>A0ABW4GGZ4</accession>
<feature type="region of interest" description="Disordered" evidence="5">
    <location>
        <begin position="191"/>
        <end position="210"/>
    </location>
</feature>
<sequence>MNDLEVRQLRYFVAVAEELHFGRAAERLGMAQPPLSRAIRTLERRVGVRLLERTTRHVALTTAGEVFLRDARTALDAVTAAGRRARHAGQAEPRLRLALKADHDAGLLPRILSAYRGAEAALGVELVLGGRGEQTSALRDGRADVALVTGPFDGRGLDHQPLLTEPRLVALAAADPLAARSHLRLADLTGRRLPSGAPADQGGFPPPHTAIAKCDDDRPHAALAQGDGERPYAATALSDSDRPYVAIAKCVSEPPYAVLTQSDGERPQTTQRGLVTASGQSATDMTQILKLVELGSFVCFLPASIARIYPRPEIAYRTVDDLEPITLAVAWPQDARSAAVAAFVRTATAVAEAARTATAVAEAARTETGVPERVAT</sequence>
<gene>
    <name evidence="7" type="ORF">ACFSJ0_32420</name>
</gene>
<keyword evidence="3" id="KW-0238">DNA-binding</keyword>
<comment type="similarity">
    <text evidence="1">Belongs to the LysR transcriptional regulatory family.</text>
</comment>
<evidence type="ECO:0000256" key="5">
    <source>
        <dbReference type="SAM" id="MobiDB-lite"/>
    </source>
</evidence>
<keyword evidence="2" id="KW-0805">Transcription regulation</keyword>
<dbReference type="Proteomes" id="UP001597097">
    <property type="component" value="Unassembled WGS sequence"/>
</dbReference>
<name>A0ABW4GGZ4_9ACTN</name>
<evidence type="ECO:0000313" key="8">
    <source>
        <dbReference type="Proteomes" id="UP001597097"/>
    </source>
</evidence>
<dbReference type="PROSITE" id="PS50931">
    <property type="entry name" value="HTH_LYSR"/>
    <property type="match status" value="1"/>
</dbReference>
<dbReference type="PANTHER" id="PTHR30346">
    <property type="entry name" value="TRANSCRIPTIONAL DUAL REGULATOR HCAR-RELATED"/>
    <property type="match status" value="1"/>
</dbReference>
<dbReference type="Pfam" id="PF03466">
    <property type="entry name" value="LysR_substrate"/>
    <property type="match status" value="2"/>
</dbReference>
<evidence type="ECO:0000259" key="6">
    <source>
        <dbReference type="PROSITE" id="PS50931"/>
    </source>
</evidence>
<dbReference type="InterPro" id="IPR000847">
    <property type="entry name" value="LysR_HTH_N"/>
</dbReference>
<evidence type="ECO:0000256" key="2">
    <source>
        <dbReference type="ARBA" id="ARBA00023015"/>
    </source>
</evidence>
<evidence type="ECO:0000313" key="7">
    <source>
        <dbReference type="EMBL" id="MFD1541795.1"/>
    </source>
</evidence>
<protein>
    <submittedName>
        <fullName evidence="7">LysR family transcriptional regulator</fullName>
    </submittedName>
</protein>
<proteinExistence type="inferred from homology"/>